<reference evidence="5 6" key="1">
    <citation type="submission" date="2020-04" db="EMBL/GenBank/DDBJ databases">
        <title>MicrobeNet Type strains.</title>
        <authorList>
            <person name="Nicholson A.C."/>
        </authorList>
    </citation>
    <scope>NUCLEOTIDE SEQUENCE [LARGE SCALE GENOMIC DNA]</scope>
    <source>
        <strain evidence="5 6">CCUG 69612</strain>
    </source>
</reference>
<accession>A0A7X6N2M5</accession>
<sequence length="149" mass="16976">MGHPLSDIRLILHKLETICEEMARENGIEHLAGPQGHVLMFLGRRDKQEIFVKDIEQELKISKSVASNLVKRMVKNGFIEIVPSVSDRRYKQVLLTDLGREKIQPLATFHEEMRQSIFKGISSQDFAVLHQVLHQLTENITAYTGGKDA</sequence>
<dbReference type="EMBL" id="JAAXPR010000020">
    <property type="protein sequence ID" value="NKZ21024.1"/>
    <property type="molecule type" value="Genomic_DNA"/>
</dbReference>
<dbReference type="RefSeq" id="WP_168549761.1">
    <property type="nucleotide sequence ID" value="NZ_JAAXPR010000020.1"/>
</dbReference>
<protein>
    <submittedName>
        <fullName evidence="5">Winged helix-turn-helix transcriptional regulator</fullName>
    </submittedName>
</protein>
<dbReference type="PROSITE" id="PS50995">
    <property type="entry name" value="HTH_MARR_2"/>
    <property type="match status" value="1"/>
</dbReference>
<keyword evidence="6" id="KW-1185">Reference proteome</keyword>
<dbReference type="SUPFAM" id="SSF46785">
    <property type="entry name" value="Winged helix' DNA-binding domain"/>
    <property type="match status" value="1"/>
</dbReference>
<dbReference type="InterPro" id="IPR023187">
    <property type="entry name" value="Tscrpt_reg_MarR-type_CS"/>
</dbReference>
<evidence type="ECO:0000256" key="2">
    <source>
        <dbReference type="ARBA" id="ARBA00023125"/>
    </source>
</evidence>
<dbReference type="SMART" id="SM00347">
    <property type="entry name" value="HTH_MARR"/>
    <property type="match status" value="1"/>
</dbReference>
<evidence type="ECO:0000256" key="3">
    <source>
        <dbReference type="ARBA" id="ARBA00023163"/>
    </source>
</evidence>
<keyword evidence="3" id="KW-0804">Transcription</keyword>
<proteinExistence type="predicted"/>
<dbReference type="InterPro" id="IPR000835">
    <property type="entry name" value="HTH_MarR-typ"/>
</dbReference>
<dbReference type="GO" id="GO:0003700">
    <property type="term" value="F:DNA-binding transcription factor activity"/>
    <property type="evidence" value="ECO:0007669"/>
    <property type="project" value="InterPro"/>
</dbReference>
<gene>
    <name evidence="5" type="ORF">HF992_09320</name>
</gene>
<dbReference type="PROSITE" id="PS01117">
    <property type="entry name" value="HTH_MARR_1"/>
    <property type="match status" value="1"/>
</dbReference>
<evidence type="ECO:0000313" key="6">
    <source>
        <dbReference type="Proteomes" id="UP000522720"/>
    </source>
</evidence>
<name>A0A7X6N2M5_9STRE</name>
<evidence type="ECO:0000313" key="5">
    <source>
        <dbReference type="EMBL" id="NKZ21024.1"/>
    </source>
</evidence>
<evidence type="ECO:0000259" key="4">
    <source>
        <dbReference type="PROSITE" id="PS50995"/>
    </source>
</evidence>
<dbReference type="AlphaFoldDB" id="A0A7X6N2M5"/>
<dbReference type="GO" id="GO:0003677">
    <property type="term" value="F:DNA binding"/>
    <property type="evidence" value="ECO:0007669"/>
    <property type="project" value="UniProtKB-KW"/>
</dbReference>
<dbReference type="PANTHER" id="PTHR42756">
    <property type="entry name" value="TRANSCRIPTIONAL REGULATOR, MARR"/>
    <property type="match status" value="1"/>
</dbReference>
<feature type="domain" description="HTH marR-type" evidence="4">
    <location>
        <begin position="1"/>
        <end position="138"/>
    </location>
</feature>
<keyword evidence="1" id="KW-0805">Transcription regulation</keyword>
<dbReference type="Pfam" id="PF12802">
    <property type="entry name" value="MarR_2"/>
    <property type="match status" value="1"/>
</dbReference>
<comment type="caution">
    <text evidence="5">The sequence shown here is derived from an EMBL/GenBank/DDBJ whole genome shotgun (WGS) entry which is preliminary data.</text>
</comment>
<dbReference type="InterPro" id="IPR036390">
    <property type="entry name" value="WH_DNA-bd_sf"/>
</dbReference>
<dbReference type="Gene3D" id="1.10.10.10">
    <property type="entry name" value="Winged helix-like DNA-binding domain superfamily/Winged helix DNA-binding domain"/>
    <property type="match status" value="1"/>
</dbReference>
<organism evidence="5 6">
    <name type="scientific">Streptococcus ovuberis</name>
    <dbReference type="NCBI Taxonomy" id="1936207"/>
    <lineage>
        <taxon>Bacteria</taxon>
        <taxon>Bacillati</taxon>
        <taxon>Bacillota</taxon>
        <taxon>Bacilli</taxon>
        <taxon>Lactobacillales</taxon>
        <taxon>Streptococcaceae</taxon>
        <taxon>Streptococcus</taxon>
    </lineage>
</organism>
<evidence type="ECO:0000256" key="1">
    <source>
        <dbReference type="ARBA" id="ARBA00023015"/>
    </source>
</evidence>
<dbReference type="PANTHER" id="PTHR42756:SF1">
    <property type="entry name" value="TRANSCRIPTIONAL REPRESSOR OF EMRAB OPERON"/>
    <property type="match status" value="1"/>
</dbReference>
<keyword evidence="2" id="KW-0238">DNA-binding</keyword>
<dbReference type="InterPro" id="IPR036388">
    <property type="entry name" value="WH-like_DNA-bd_sf"/>
</dbReference>
<dbReference type="Proteomes" id="UP000522720">
    <property type="component" value="Unassembled WGS sequence"/>
</dbReference>